<name>A0AAV9GIU4_9PEZI</name>
<gene>
    <name evidence="6" type="ORF">QBC34DRAFT_301734</name>
</gene>
<protein>
    <submittedName>
        <fullName evidence="6">Golgi apparatus membrane protein TVP15</fullName>
    </submittedName>
</protein>
<comment type="subcellular location">
    <subcellularLocation>
        <location evidence="1">Membrane</location>
        <topology evidence="1">Multi-pass membrane protein</topology>
    </subcellularLocation>
</comment>
<evidence type="ECO:0000256" key="3">
    <source>
        <dbReference type="ARBA" id="ARBA00022989"/>
    </source>
</evidence>
<keyword evidence="3 5" id="KW-1133">Transmembrane helix</keyword>
<dbReference type="EMBL" id="MU865945">
    <property type="protein sequence ID" value="KAK4448079.1"/>
    <property type="molecule type" value="Genomic_DNA"/>
</dbReference>
<organism evidence="6 7">
    <name type="scientific">Podospora aff. communis PSN243</name>
    <dbReference type="NCBI Taxonomy" id="3040156"/>
    <lineage>
        <taxon>Eukaryota</taxon>
        <taxon>Fungi</taxon>
        <taxon>Dikarya</taxon>
        <taxon>Ascomycota</taxon>
        <taxon>Pezizomycotina</taxon>
        <taxon>Sordariomycetes</taxon>
        <taxon>Sordariomycetidae</taxon>
        <taxon>Sordariales</taxon>
        <taxon>Podosporaceae</taxon>
        <taxon>Podospora</taxon>
    </lineage>
</organism>
<dbReference type="GO" id="GO:0000139">
    <property type="term" value="C:Golgi membrane"/>
    <property type="evidence" value="ECO:0007669"/>
    <property type="project" value="TreeGrafter"/>
</dbReference>
<proteinExistence type="predicted"/>
<dbReference type="GO" id="GO:0016192">
    <property type="term" value="P:vesicle-mediated transport"/>
    <property type="evidence" value="ECO:0007669"/>
    <property type="project" value="TreeGrafter"/>
</dbReference>
<evidence type="ECO:0000313" key="7">
    <source>
        <dbReference type="Proteomes" id="UP001321760"/>
    </source>
</evidence>
<keyword evidence="2 5" id="KW-0812">Transmembrane</keyword>
<reference evidence="6" key="1">
    <citation type="journal article" date="2023" name="Mol. Phylogenet. Evol.">
        <title>Genome-scale phylogeny and comparative genomics of the fungal order Sordariales.</title>
        <authorList>
            <person name="Hensen N."/>
            <person name="Bonometti L."/>
            <person name="Westerberg I."/>
            <person name="Brannstrom I.O."/>
            <person name="Guillou S."/>
            <person name="Cros-Aarteil S."/>
            <person name="Calhoun S."/>
            <person name="Haridas S."/>
            <person name="Kuo A."/>
            <person name="Mondo S."/>
            <person name="Pangilinan J."/>
            <person name="Riley R."/>
            <person name="LaButti K."/>
            <person name="Andreopoulos B."/>
            <person name="Lipzen A."/>
            <person name="Chen C."/>
            <person name="Yan M."/>
            <person name="Daum C."/>
            <person name="Ng V."/>
            <person name="Clum A."/>
            <person name="Steindorff A."/>
            <person name="Ohm R.A."/>
            <person name="Martin F."/>
            <person name="Silar P."/>
            <person name="Natvig D.O."/>
            <person name="Lalanne C."/>
            <person name="Gautier V."/>
            <person name="Ament-Velasquez S.L."/>
            <person name="Kruys A."/>
            <person name="Hutchinson M.I."/>
            <person name="Powell A.J."/>
            <person name="Barry K."/>
            <person name="Miller A.N."/>
            <person name="Grigoriev I.V."/>
            <person name="Debuchy R."/>
            <person name="Gladieux P."/>
            <person name="Hiltunen Thoren M."/>
            <person name="Johannesson H."/>
        </authorList>
    </citation>
    <scope>NUCLEOTIDE SEQUENCE</scope>
    <source>
        <strain evidence="6">PSN243</strain>
    </source>
</reference>
<dbReference type="Proteomes" id="UP001321760">
    <property type="component" value="Unassembled WGS sequence"/>
</dbReference>
<comment type="caution">
    <text evidence="6">The sequence shown here is derived from an EMBL/GenBank/DDBJ whole genome shotgun (WGS) entry which is preliminary data.</text>
</comment>
<evidence type="ECO:0000256" key="1">
    <source>
        <dbReference type="ARBA" id="ARBA00004141"/>
    </source>
</evidence>
<evidence type="ECO:0000256" key="5">
    <source>
        <dbReference type="SAM" id="Phobius"/>
    </source>
</evidence>
<accession>A0AAV9GIU4</accession>
<feature type="transmembrane region" description="Helical" evidence="5">
    <location>
        <begin position="7"/>
        <end position="27"/>
    </location>
</feature>
<dbReference type="PANTHER" id="PTHR28128">
    <property type="entry name" value="GOLGI APPARATUS MEMBRANE PROTEIN TVP15"/>
    <property type="match status" value="1"/>
</dbReference>
<keyword evidence="4 5" id="KW-0472">Membrane</keyword>
<dbReference type="Pfam" id="PF08507">
    <property type="entry name" value="COPI_assoc"/>
    <property type="match status" value="1"/>
</dbReference>
<evidence type="ECO:0000256" key="4">
    <source>
        <dbReference type="ARBA" id="ARBA00023136"/>
    </source>
</evidence>
<dbReference type="InterPro" id="IPR013714">
    <property type="entry name" value="Golgi_TVP15"/>
</dbReference>
<feature type="transmembrane region" description="Helical" evidence="5">
    <location>
        <begin position="62"/>
        <end position="84"/>
    </location>
</feature>
<reference evidence="6" key="2">
    <citation type="submission" date="2023-05" db="EMBL/GenBank/DDBJ databases">
        <authorList>
            <consortium name="Lawrence Berkeley National Laboratory"/>
            <person name="Steindorff A."/>
            <person name="Hensen N."/>
            <person name="Bonometti L."/>
            <person name="Westerberg I."/>
            <person name="Brannstrom I.O."/>
            <person name="Guillou S."/>
            <person name="Cros-Aarteil S."/>
            <person name="Calhoun S."/>
            <person name="Haridas S."/>
            <person name="Kuo A."/>
            <person name="Mondo S."/>
            <person name="Pangilinan J."/>
            <person name="Riley R."/>
            <person name="Labutti K."/>
            <person name="Andreopoulos B."/>
            <person name="Lipzen A."/>
            <person name="Chen C."/>
            <person name="Yanf M."/>
            <person name="Daum C."/>
            <person name="Ng V."/>
            <person name="Clum A."/>
            <person name="Ohm R."/>
            <person name="Martin F."/>
            <person name="Silar P."/>
            <person name="Natvig D."/>
            <person name="Lalanne C."/>
            <person name="Gautier V."/>
            <person name="Ament-Velasquez S.L."/>
            <person name="Kruys A."/>
            <person name="Hutchinson M.I."/>
            <person name="Powell A.J."/>
            <person name="Barry K."/>
            <person name="Miller A.N."/>
            <person name="Grigoriev I.V."/>
            <person name="Debuchy R."/>
            <person name="Gladieux P."/>
            <person name="Thoren M.H."/>
            <person name="Johannesson H."/>
        </authorList>
    </citation>
    <scope>NUCLEOTIDE SEQUENCE</scope>
    <source>
        <strain evidence="6">PSN243</strain>
    </source>
</reference>
<dbReference type="AlphaFoldDB" id="A0AAV9GIU4"/>
<feature type="transmembrane region" description="Helical" evidence="5">
    <location>
        <begin position="33"/>
        <end position="50"/>
    </location>
</feature>
<dbReference type="PANTHER" id="PTHR28128:SF1">
    <property type="entry name" value="GOLGI APPARATUS MEMBRANE PROTEIN TVP15"/>
    <property type="match status" value="1"/>
</dbReference>
<sequence length="130" mass="14128">MDFSDSFRIVNLVVATIMVLGGIAQFFPITFQSVIIGCYVVVFGLANSVTEFQIPPQVSRYASFLFSFIGRGIFYIFVGSIILHQDVLRTIAGSIVGLVGVAYVALEFIPSIEPPANMREADAGWGAEQV</sequence>
<feature type="transmembrane region" description="Helical" evidence="5">
    <location>
        <begin position="90"/>
        <end position="109"/>
    </location>
</feature>
<keyword evidence="7" id="KW-1185">Reference proteome</keyword>
<evidence type="ECO:0000313" key="6">
    <source>
        <dbReference type="EMBL" id="KAK4448079.1"/>
    </source>
</evidence>
<evidence type="ECO:0000256" key="2">
    <source>
        <dbReference type="ARBA" id="ARBA00022692"/>
    </source>
</evidence>